<dbReference type="Proteomes" id="UP000824055">
    <property type="component" value="Unassembled WGS sequence"/>
</dbReference>
<dbReference type="EMBL" id="DXBE01000067">
    <property type="protein sequence ID" value="HIZ70039.1"/>
    <property type="molecule type" value="Genomic_DNA"/>
</dbReference>
<sequence length="155" mass="18041">MKSIIKLFFLAVTLTAFSGPVAAQSDKQRPTQEQLTEARARRIAGQIALDDKTTEQFTKAYCQYRQDLKALGKRPRLRSGQTSDEETERLLKARFAHSQKLLDLRQKYYGIYSKFLTQKQIKRVYELEKQPAGRWSNHHGMRHGMNHGHHARLSR</sequence>
<protein>
    <submittedName>
        <fullName evidence="3">Uncharacterized protein</fullName>
    </submittedName>
</protein>
<name>A0A9D2FZ36_9BACT</name>
<comment type="caution">
    <text evidence="3">The sequence shown here is derived from an EMBL/GenBank/DDBJ whole genome shotgun (WGS) entry which is preliminary data.</text>
</comment>
<feature type="signal peptide" evidence="2">
    <location>
        <begin position="1"/>
        <end position="18"/>
    </location>
</feature>
<feature type="chain" id="PRO_5038426468" evidence="2">
    <location>
        <begin position="19"/>
        <end position="155"/>
    </location>
</feature>
<feature type="compositionally biased region" description="Basic residues" evidence="1">
    <location>
        <begin position="136"/>
        <end position="155"/>
    </location>
</feature>
<evidence type="ECO:0000313" key="4">
    <source>
        <dbReference type="Proteomes" id="UP000824055"/>
    </source>
</evidence>
<proteinExistence type="predicted"/>
<keyword evidence="2" id="KW-0732">Signal</keyword>
<reference evidence="3" key="2">
    <citation type="submission" date="2021-04" db="EMBL/GenBank/DDBJ databases">
        <authorList>
            <person name="Gilroy R."/>
        </authorList>
    </citation>
    <scope>NUCLEOTIDE SEQUENCE</scope>
    <source>
        <strain evidence="3">ChiHecec3B27-8219</strain>
    </source>
</reference>
<feature type="region of interest" description="Disordered" evidence="1">
    <location>
        <begin position="135"/>
        <end position="155"/>
    </location>
</feature>
<evidence type="ECO:0000256" key="1">
    <source>
        <dbReference type="SAM" id="MobiDB-lite"/>
    </source>
</evidence>
<dbReference type="AlphaFoldDB" id="A0A9D2FZ36"/>
<reference evidence="3" key="1">
    <citation type="journal article" date="2021" name="PeerJ">
        <title>Extensive microbial diversity within the chicken gut microbiome revealed by metagenomics and culture.</title>
        <authorList>
            <person name="Gilroy R."/>
            <person name="Ravi A."/>
            <person name="Getino M."/>
            <person name="Pursley I."/>
            <person name="Horton D.L."/>
            <person name="Alikhan N.F."/>
            <person name="Baker D."/>
            <person name="Gharbi K."/>
            <person name="Hall N."/>
            <person name="Watson M."/>
            <person name="Adriaenssens E.M."/>
            <person name="Foster-Nyarko E."/>
            <person name="Jarju S."/>
            <person name="Secka A."/>
            <person name="Antonio M."/>
            <person name="Oren A."/>
            <person name="Chaudhuri R.R."/>
            <person name="La Ragione R."/>
            <person name="Hildebrand F."/>
            <person name="Pallen M.J."/>
        </authorList>
    </citation>
    <scope>NUCLEOTIDE SEQUENCE</scope>
    <source>
        <strain evidence="3">ChiHecec3B27-8219</strain>
    </source>
</reference>
<organism evidence="3 4">
    <name type="scientific">Candidatus Prevotella avicola</name>
    <dbReference type="NCBI Taxonomy" id="2838738"/>
    <lineage>
        <taxon>Bacteria</taxon>
        <taxon>Pseudomonadati</taxon>
        <taxon>Bacteroidota</taxon>
        <taxon>Bacteroidia</taxon>
        <taxon>Bacteroidales</taxon>
        <taxon>Prevotellaceae</taxon>
        <taxon>Prevotella</taxon>
    </lineage>
</organism>
<evidence type="ECO:0000256" key="2">
    <source>
        <dbReference type="SAM" id="SignalP"/>
    </source>
</evidence>
<evidence type="ECO:0000313" key="3">
    <source>
        <dbReference type="EMBL" id="HIZ70039.1"/>
    </source>
</evidence>
<gene>
    <name evidence="3" type="ORF">H9966_09240</name>
</gene>
<accession>A0A9D2FZ36</accession>